<dbReference type="SUPFAM" id="SSF48452">
    <property type="entry name" value="TPR-like"/>
    <property type="match status" value="1"/>
</dbReference>
<gene>
    <name evidence="1" type="primary">ps103</name>
    <name evidence="1" type="ordered locus">FI9785_803</name>
</gene>
<reference evidence="1 2" key="1">
    <citation type="journal article" date="2009" name="J. Bacteriol.">
        <title>Complete genome sequence of Lactobacillus johnsonii FI9785, a competitive exclusion agent against pathogens in poultry.</title>
        <authorList>
            <person name="Wegmann U."/>
            <person name="Overweg K."/>
            <person name="Horn N."/>
            <person name="Goesmann A."/>
            <person name="Narbad A."/>
            <person name="Gasson M.J."/>
            <person name="Shearman C."/>
        </authorList>
    </citation>
    <scope>NUCLEOTIDE SEQUENCE [LARGE SCALE GENOMIC DNA]</scope>
    <source>
        <strain evidence="1 2">FI9785</strain>
    </source>
</reference>
<protein>
    <recommendedName>
        <fullName evidence="3">Tetratricopeptide repeat protein</fullName>
    </recommendedName>
</protein>
<keyword evidence="2" id="KW-1185">Reference proteome</keyword>
<sequence length="267" mass="30950">MRSLIRKPSLKKSFKARTTGRAKRAVKKAIVPGYGQKGMGIANPKRALYNKTYNATSIDALKTLKNIKSSKIRPDEISSDGFYEMKKLGWFGKKVSENDLKPSDLPVKLEVSIEEENNKRINTKTGYRVFVQSKINQANSAFLKSITPHREKNQKDVLIDYINPRFYFGLMAYRMGEYELAEQQLFKLVYLMPKANRLLAMLYRKEKRYHDAYLVIKEGQQSTVAQHLYTLSLISDEEILKAKELADNRQKNDKSKLHISMFENLRK</sequence>
<organism evidence="1 2">
    <name type="scientific">Lactobacillus johnsonii (strain FI9785)</name>
    <dbReference type="NCBI Taxonomy" id="633699"/>
    <lineage>
        <taxon>Bacteria</taxon>
        <taxon>Bacillati</taxon>
        <taxon>Bacillota</taxon>
        <taxon>Bacilli</taxon>
        <taxon>Lactobacillales</taxon>
        <taxon>Lactobacillaceae</taxon>
        <taxon>Lactobacillus</taxon>
    </lineage>
</organism>
<dbReference type="AlphaFoldDB" id="D0R3L4"/>
<name>D0R3L4_LACJF</name>
<accession>D0R3L4</accession>
<evidence type="ECO:0008006" key="3">
    <source>
        <dbReference type="Google" id="ProtNLM"/>
    </source>
</evidence>
<proteinExistence type="predicted"/>
<dbReference type="EMBL" id="FN298497">
    <property type="protein sequence ID" value="CAX66677.1"/>
    <property type="molecule type" value="Genomic_DNA"/>
</dbReference>
<evidence type="ECO:0000313" key="1">
    <source>
        <dbReference type="EMBL" id="CAX66677.1"/>
    </source>
</evidence>
<dbReference type="Proteomes" id="UP000002627">
    <property type="component" value="Chromosome"/>
</dbReference>
<dbReference type="HOGENOM" id="CLU_1041274_0_0_9"/>
<dbReference type="KEGG" id="ljf:FI9785_803"/>
<dbReference type="RefSeq" id="WP_012845986.1">
    <property type="nucleotide sequence ID" value="NC_013504.1"/>
</dbReference>
<evidence type="ECO:0000313" key="2">
    <source>
        <dbReference type="Proteomes" id="UP000002627"/>
    </source>
</evidence>
<dbReference type="InterPro" id="IPR011990">
    <property type="entry name" value="TPR-like_helical_dom_sf"/>
</dbReference>